<protein>
    <recommendedName>
        <fullName evidence="3">YMGG-like Gly-zipper domain-containing protein</fullName>
    </recommendedName>
</protein>
<dbReference type="EMBL" id="CP024847">
    <property type="protein sequence ID" value="AUR53020.1"/>
    <property type="molecule type" value="Genomic_DNA"/>
</dbReference>
<sequence>MERDDKTTYRQQTNKYSARARDNNPPARRRVAEERDDDYVAEPRRNRRVERDVYDDRGYASVPAGSFLHDKKKILIGLGAIAGIAIAAGIGSMISNAGKVRIVSVAPASVSAQQPYQKCDDVETTRYSRNHKNGTEGAVIGGVGGAAVGGLITHSWVGAGVGAAVGAVGGDLIQRSHQPDYVAHHSTSTECETAYRQIQVPIGYQVSYMGSNDQLLQMTTQHAPELGSKVALEQLQADEVTLQQQQAMVQQAIAAKPAATN</sequence>
<evidence type="ECO:0000313" key="5">
    <source>
        <dbReference type="Proteomes" id="UP000236655"/>
    </source>
</evidence>
<dbReference type="RefSeq" id="WP_102952306.1">
    <property type="nucleotide sequence ID" value="NZ_CP024847.1"/>
</dbReference>
<dbReference type="InterPro" id="IPR027367">
    <property type="entry name" value="Gly-zipper_YMGG"/>
</dbReference>
<evidence type="ECO:0000259" key="3">
    <source>
        <dbReference type="Pfam" id="PF13441"/>
    </source>
</evidence>
<dbReference type="KEGG" id="nba:CUN60_12195"/>
<feature type="transmembrane region" description="Helical" evidence="2">
    <location>
        <begin position="74"/>
        <end position="94"/>
    </location>
</feature>
<reference evidence="5" key="1">
    <citation type="submission" date="2017-11" db="EMBL/GenBank/DDBJ databases">
        <authorList>
            <person name="Chan K.G."/>
            <person name="Lee L.S."/>
        </authorList>
    </citation>
    <scope>NUCLEOTIDE SEQUENCE [LARGE SCALE GENOMIC DNA]</scope>
    <source>
        <strain evidence="5">DSM 100970</strain>
    </source>
</reference>
<gene>
    <name evidence="4" type="ORF">CUN60_12195</name>
</gene>
<keyword evidence="2" id="KW-0472">Membrane</keyword>
<evidence type="ECO:0000313" key="4">
    <source>
        <dbReference type="EMBL" id="AUR53020.1"/>
    </source>
</evidence>
<keyword evidence="5" id="KW-1185">Reference proteome</keyword>
<organism evidence="4 5">
    <name type="scientific">Aquella oligotrophica</name>
    <dbReference type="NCBI Taxonomy" id="2067065"/>
    <lineage>
        <taxon>Bacteria</taxon>
        <taxon>Pseudomonadati</taxon>
        <taxon>Pseudomonadota</taxon>
        <taxon>Betaproteobacteria</taxon>
        <taxon>Neisseriales</taxon>
        <taxon>Neisseriaceae</taxon>
        <taxon>Aquella</taxon>
    </lineage>
</organism>
<feature type="domain" description="YMGG-like Gly-zipper" evidence="3">
    <location>
        <begin position="133"/>
        <end position="174"/>
    </location>
</feature>
<accession>A0A2I7N986</accession>
<feature type="region of interest" description="Disordered" evidence="1">
    <location>
        <begin position="1"/>
        <end position="43"/>
    </location>
</feature>
<dbReference type="Proteomes" id="UP000236655">
    <property type="component" value="Chromosome"/>
</dbReference>
<proteinExistence type="predicted"/>
<evidence type="ECO:0000256" key="2">
    <source>
        <dbReference type="SAM" id="Phobius"/>
    </source>
</evidence>
<evidence type="ECO:0000256" key="1">
    <source>
        <dbReference type="SAM" id="MobiDB-lite"/>
    </source>
</evidence>
<keyword evidence="2" id="KW-1133">Transmembrane helix</keyword>
<name>A0A2I7N986_9NEIS</name>
<dbReference type="Pfam" id="PF13441">
    <property type="entry name" value="Gly-zipper_YMGG"/>
    <property type="match status" value="1"/>
</dbReference>
<keyword evidence="2" id="KW-0812">Transmembrane</keyword>
<dbReference type="AlphaFoldDB" id="A0A2I7N986"/>